<evidence type="ECO:0000313" key="2">
    <source>
        <dbReference type="EMBL" id="GAA3211822.1"/>
    </source>
</evidence>
<accession>A0ABP6Q8M7</accession>
<evidence type="ECO:0000259" key="1">
    <source>
        <dbReference type="Pfam" id="PF12697"/>
    </source>
</evidence>
<dbReference type="PANTHER" id="PTHR12277">
    <property type="entry name" value="ALPHA/BETA HYDROLASE DOMAIN-CONTAINING PROTEIN"/>
    <property type="match status" value="1"/>
</dbReference>
<dbReference type="InterPro" id="IPR000073">
    <property type="entry name" value="AB_hydrolase_1"/>
</dbReference>
<dbReference type="InterPro" id="IPR029058">
    <property type="entry name" value="AB_hydrolase_fold"/>
</dbReference>
<sequence length="243" mass="25858">MLTSDGVRLAARHHPGPADGPCVIVGHGFTCSQRMKELRHIAGILGRDAAVLALDFRGHGGSGGLSTVGDLEIHDLQAAVEWAGSRYRGVAVVGFSMGASAAIRHAALMGGVDAVVSVSSPARWYYRDTVPMRRVHWAVESRLGRAAVRIGRRTRIAASGWDPVPEAPNEVIGRISCPVLVVHGDADGFFPVDHGLTLYEAAGEPRELWIEPGFGHAEIAASEDLIARISAWVHATVSGRLRS</sequence>
<keyword evidence="2" id="KW-0378">Hydrolase</keyword>
<dbReference type="Gene3D" id="3.40.50.1820">
    <property type="entry name" value="alpha/beta hydrolase"/>
    <property type="match status" value="1"/>
</dbReference>
<dbReference type="SUPFAM" id="SSF53474">
    <property type="entry name" value="alpha/beta-Hydrolases"/>
    <property type="match status" value="1"/>
</dbReference>
<keyword evidence="3" id="KW-1185">Reference proteome</keyword>
<dbReference type="GO" id="GO:0016787">
    <property type="term" value="F:hydrolase activity"/>
    <property type="evidence" value="ECO:0007669"/>
    <property type="project" value="UniProtKB-KW"/>
</dbReference>
<dbReference type="Proteomes" id="UP001501237">
    <property type="component" value="Unassembled WGS sequence"/>
</dbReference>
<organism evidence="2 3">
    <name type="scientific">Actinocorallia longicatena</name>
    <dbReference type="NCBI Taxonomy" id="111803"/>
    <lineage>
        <taxon>Bacteria</taxon>
        <taxon>Bacillati</taxon>
        <taxon>Actinomycetota</taxon>
        <taxon>Actinomycetes</taxon>
        <taxon>Streptosporangiales</taxon>
        <taxon>Thermomonosporaceae</taxon>
        <taxon>Actinocorallia</taxon>
    </lineage>
</organism>
<dbReference type="Pfam" id="PF12697">
    <property type="entry name" value="Abhydrolase_6"/>
    <property type="match status" value="1"/>
</dbReference>
<protein>
    <submittedName>
        <fullName evidence="2">Alpha/beta fold hydrolase</fullName>
    </submittedName>
</protein>
<reference evidence="3" key="1">
    <citation type="journal article" date="2019" name="Int. J. Syst. Evol. Microbiol.">
        <title>The Global Catalogue of Microorganisms (GCM) 10K type strain sequencing project: providing services to taxonomists for standard genome sequencing and annotation.</title>
        <authorList>
            <consortium name="The Broad Institute Genomics Platform"/>
            <consortium name="The Broad Institute Genome Sequencing Center for Infectious Disease"/>
            <person name="Wu L."/>
            <person name="Ma J."/>
        </authorList>
    </citation>
    <scope>NUCLEOTIDE SEQUENCE [LARGE SCALE GENOMIC DNA]</scope>
    <source>
        <strain evidence="3">JCM 9377</strain>
    </source>
</reference>
<feature type="domain" description="AB hydrolase-1" evidence="1">
    <location>
        <begin position="25"/>
        <end position="191"/>
    </location>
</feature>
<evidence type="ECO:0000313" key="3">
    <source>
        <dbReference type="Proteomes" id="UP001501237"/>
    </source>
</evidence>
<dbReference type="EMBL" id="BAAAUV010000006">
    <property type="protein sequence ID" value="GAA3211822.1"/>
    <property type="molecule type" value="Genomic_DNA"/>
</dbReference>
<proteinExistence type="predicted"/>
<comment type="caution">
    <text evidence="2">The sequence shown here is derived from an EMBL/GenBank/DDBJ whole genome shotgun (WGS) entry which is preliminary data.</text>
</comment>
<name>A0ABP6Q8M7_9ACTN</name>
<gene>
    <name evidence="2" type="ORF">GCM10010468_30760</name>
</gene>